<feature type="compositionally biased region" description="Low complexity" evidence="1">
    <location>
        <begin position="129"/>
        <end position="146"/>
    </location>
</feature>
<dbReference type="EMBL" id="NAJN01002954">
    <property type="protein sequence ID" value="TKA46306.1"/>
    <property type="molecule type" value="Genomic_DNA"/>
</dbReference>
<feature type="domain" description="Asl1-like glycosyl hydrolase catalytic" evidence="3">
    <location>
        <begin position="199"/>
        <end position="410"/>
    </location>
</feature>
<comment type="caution">
    <text evidence="4">The sequence shown here is derived from an EMBL/GenBank/DDBJ whole genome shotgun (WGS) entry which is preliminary data.</text>
</comment>
<keyword evidence="2" id="KW-0732">Signal</keyword>
<evidence type="ECO:0000313" key="5">
    <source>
        <dbReference type="Proteomes" id="UP000308768"/>
    </source>
</evidence>
<reference evidence="4 5" key="1">
    <citation type="submission" date="2017-03" db="EMBL/GenBank/DDBJ databases">
        <title>Genomes of endolithic fungi from Antarctica.</title>
        <authorList>
            <person name="Coleine C."/>
            <person name="Masonjones S."/>
            <person name="Stajich J.E."/>
        </authorList>
    </citation>
    <scope>NUCLEOTIDE SEQUENCE [LARGE SCALE GENOMIC DNA]</scope>
    <source>
        <strain evidence="4 5">CCFEE 5187</strain>
    </source>
</reference>
<dbReference type="InterPro" id="IPR024655">
    <property type="entry name" value="Asl1_glyco_hydro_catalytic"/>
</dbReference>
<dbReference type="Gene3D" id="3.20.20.80">
    <property type="entry name" value="Glycosidases"/>
    <property type="match status" value="1"/>
</dbReference>
<dbReference type="AlphaFoldDB" id="A0A4U0VDT1"/>
<dbReference type="GO" id="GO:0009277">
    <property type="term" value="C:fungal-type cell wall"/>
    <property type="evidence" value="ECO:0007669"/>
    <property type="project" value="TreeGrafter"/>
</dbReference>
<name>A0A4U0VDT1_9PEZI</name>
<accession>A0A4U0VDT1</accession>
<dbReference type="PANTHER" id="PTHR34154">
    <property type="entry name" value="ALKALI-SENSITIVE LINKAGE PROTEIN 1"/>
    <property type="match status" value="1"/>
</dbReference>
<dbReference type="InterPro" id="IPR053183">
    <property type="entry name" value="ASL1"/>
</dbReference>
<feature type="region of interest" description="Disordered" evidence="1">
    <location>
        <begin position="117"/>
        <end position="146"/>
    </location>
</feature>
<evidence type="ECO:0000259" key="3">
    <source>
        <dbReference type="Pfam" id="PF11790"/>
    </source>
</evidence>
<dbReference type="Proteomes" id="UP000308768">
    <property type="component" value="Unassembled WGS sequence"/>
</dbReference>
<dbReference type="Pfam" id="PF11790">
    <property type="entry name" value="Glyco_hydro_cc"/>
    <property type="match status" value="1"/>
</dbReference>
<gene>
    <name evidence="4" type="ORF">B0A49_13872</name>
</gene>
<proteinExistence type="predicted"/>
<dbReference type="GO" id="GO:0071966">
    <property type="term" value="P:fungal-type cell wall polysaccharide metabolic process"/>
    <property type="evidence" value="ECO:0007669"/>
    <property type="project" value="TreeGrafter"/>
</dbReference>
<dbReference type="PANTHER" id="PTHR34154:SF10">
    <property type="entry name" value="ASL1-LIKE GLYCOSYL HYDROLASE CATALYTIC DOMAIN-CONTAINING PROTEIN"/>
    <property type="match status" value="1"/>
</dbReference>
<dbReference type="InterPro" id="IPR017853">
    <property type="entry name" value="GH"/>
</dbReference>
<evidence type="ECO:0000256" key="1">
    <source>
        <dbReference type="SAM" id="MobiDB-lite"/>
    </source>
</evidence>
<dbReference type="STRING" id="331657.A0A4U0VDT1"/>
<protein>
    <recommendedName>
        <fullName evidence="3">Asl1-like glycosyl hydrolase catalytic domain-containing protein</fullName>
    </recommendedName>
</protein>
<feature type="chain" id="PRO_5021020900" description="Asl1-like glycosyl hydrolase catalytic domain-containing protein" evidence="2">
    <location>
        <begin position="20"/>
        <end position="426"/>
    </location>
</feature>
<sequence length="426" mass="43677">MPSIVAQLGLLSLVSSALAVPWGGHSQQDYSHHYHVYGSGSSSAAASRTDAPFDLRNSTGVDGVAASTGFPSAGFAASTERVTSTQRVFVTVSPVASSSSDAASTSHAVAPADATSLTISLNQKRRTRTTTTSTTSTSSSTTTTTSGSSSVAAVAAATTIKATTTTSTTSAKASTSSSASSAAVAATTASASTLRGKRGLAYNDGSLTNYFTGSSLVTWGYNWANAPSGLASSFEFVPLLWGTASGFTSGWSAAATSAISKGATHLMSFNEPDLSTQANLSPEAAAAGYKTYMMPFQGKAKLGAPAVTNGGGAMGLTWMKNFMTACSGCQIDFVAIHWYDSATNIAYFKDHVTNAIAMAGGKPVWITEFGASGTDAQVNTFLQTVLPWLDQQPSIERYAYFMVSDGLLVSGSAPSTYGNTFKSYTG</sequence>
<organism evidence="4 5">
    <name type="scientific">Cryomyces minteri</name>
    <dbReference type="NCBI Taxonomy" id="331657"/>
    <lineage>
        <taxon>Eukaryota</taxon>
        <taxon>Fungi</taxon>
        <taxon>Dikarya</taxon>
        <taxon>Ascomycota</taxon>
        <taxon>Pezizomycotina</taxon>
        <taxon>Dothideomycetes</taxon>
        <taxon>Dothideomycetes incertae sedis</taxon>
        <taxon>Cryomyces</taxon>
    </lineage>
</organism>
<keyword evidence="5" id="KW-1185">Reference proteome</keyword>
<dbReference type="SUPFAM" id="SSF51445">
    <property type="entry name" value="(Trans)glycosidases"/>
    <property type="match status" value="1"/>
</dbReference>
<dbReference type="OrthoDB" id="43654at2759"/>
<evidence type="ECO:0000256" key="2">
    <source>
        <dbReference type="SAM" id="SignalP"/>
    </source>
</evidence>
<feature type="signal peptide" evidence="2">
    <location>
        <begin position="1"/>
        <end position="19"/>
    </location>
</feature>
<evidence type="ECO:0000313" key="4">
    <source>
        <dbReference type="EMBL" id="TKA46306.1"/>
    </source>
</evidence>